<evidence type="ECO:0000313" key="2">
    <source>
        <dbReference type="EMBL" id="PNE42073.1"/>
    </source>
</evidence>
<gene>
    <name evidence="2" type="ORF">AOB60_16090</name>
</gene>
<dbReference type="EMBL" id="LJSN01000002">
    <property type="protein sequence ID" value="PNE42073.1"/>
    <property type="molecule type" value="Genomic_DNA"/>
</dbReference>
<organism evidence="2 3">
    <name type="scientific">Streptomyces noursei</name>
    <name type="common">Streptomyces albulus</name>
    <dbReference type="NCBI Taxonomy" id="1971"/>
    <lineage>
        <taxon>Bacteria</taxon>
        <taxon>Bacillati</taxon>
        <taxon>Actinomycetota</taxon>
        <taxon>Actinomycetes</taxon>
        <taxon>Kitasatosporales</taxon>
        <taxon>Streptomycetaceae</taxon>
        <taxon>Streptomyces</taxon>
    </lineage>
</organism>
<dbReference type="RefSeq" id="WP_102923970.1">
    <property type="nucleotide sequence ID" value="NZ_LJSN01000002.1"/>
</dbReference>
<evidence type="ECO:0000256" key="1">
    <source>
        <dbReference type="SAM" id="MobiDB-lite"/>
    </source>
</evidence>
<protein>
    <submittedName>
        <fullName evidence="2">Uncharacterized protein</fullName>
    </submittedName>
</protein>
<reference evidence="3" key="1">
    <citation type="submission" date="2015-09" db="EMBL/GenBank/DDBJ databases">
        <authorList>
            <person name="Graham D.E."/>
            <person name="Mahan K.M."/>
            <person name="Klingeman D.M."/>
            <person name="Fida T."/>
            <person name="Giannone R.J."/>
            <person name="Hettich R.L."/>
            <person name="Parry R.J."/>
            <person name="Spain J.C."/>
        </authorList>
    </citation>
    <scope>NUCLEOTIDE SEQUENCE [LARGE SCALE GENOMIC DNA]</scope>
    <source>
        <strain evidence="3">JCM 4701</strain>
    </source>
</reference>
<keyword evidence="3" id="KW-1185">Reference proteome</keyword>
<name>A0A2N8PM33_STRNR</name>
<feature type="region of interest" description="Disordered" evidence="1">
    <location>
        <begin position="150"/>
        <end position="172"/>
    </location>
</feature>
<dbReference type="Proteomes" id="UP000236047">
    <property type="component" value="Unassembled WGS sequence"/>
</dbReference>
<accession>A0A2N8PM33</accession>
<dbReference type="AlphaFoldDB" id="A0A2N8PM33"/>
<sequence>MSEALLSHAVAAAKRARRTAGRVRRRVEQINTVPVLGARARPRPALRPAHLSVLVGRTLNLAVPWPPGATAVTEARLVLERRGRRQSIPLEREPQPDGRLLLTATAPLRHARHDDATAPGPRLDDGIWRLTVAATDAGGQETRYGIAAPDVPASDGPTLPSPPSATSGASFRPVRSVDGHAMLKVTGPREHAELIRFDLRWDRVTVHGRLIAAGSPPDDYAVEAVRRGSGTILALTPAWDGDRFVFDVPLDAMTRGVATQRMWDFQLRRGRTRLRIARRLTDVRRPKKVFRTPFRTIATEDGALLRVHAHLSAAGTFAVSCAPFPTTEDSA</sequence>
<proteinExistence type="predicted"/>
<evidence type="ECO:0000313" key="3">
    <source>
        <dbReference type="Proteomes" id="UP000236047"/>
    </source>
</evidence>
<comment type="caution">
    <text evidence="2">The sequence shown here is derived from an EMBL/GenBank/DDBJ whole genome shotgun (WGS) entry which is preliminary data.</text>
</comment>